<reference evidence="3" key="1">
    <citation type="submission" date="2023-11" db="EMBL/GenBank/DDBJ databases">
        <authorList>
            <person name="Alioto T."/>
            <person name="Alioto T."/>
            <person name="Gomez Garrido J."/>
        </authorList>
    </citation>
    <scope>NUCLEOTIDE SEQUENCE</scope>
</reference>
<evidence type="ECO:0000256" key="2">
    <source>
        <dbReference type="SAM" id="MobiDB-lite"/>
    </source>
</evidence>
<evidence type="ECO:0000313" key="3">
    <source>
        <dbReference type="EMBL" id="CAK3853036.1"/>
    </source>
</evidence>
<comment type="caution">
    <text evidence="3">The sequence shown here is derived from an EMBL/GenBank/DDBJ whole genome shotgun (WGS) entry which is preliminary data.</text>
</comment>
<accession>A0AAI8YTH4</accession>
<evidence type="ECO:0000313" key="4">
    <source>
        <dbReference type="Proteomes" id="UP001296104"/>
    </source>
</evidence>
<feature type="region of interest" description="Disordered" evidence="2">
    <location>
        <begin position="97"/>
        <end position="197"/>
    </location>
</feature>
<dbReference type="Proteomes" id="UP001296104">
    <property type="component" value="Unassembled WGS sequence"/>
</dbReference>
<gene>
    <name evidence="3" type="ORF">LECACI_7A001690</name>
</gene>
<keyword evidence="1" id="KW-0175">Coiled coil</keyword>
<feature type="compositionally biased region" description="Polar residues" evidence="2">
    <location>
        <begin position="142"/>
        <end position="154"/>
    </location>
</feature>
<feature type="coiled-coil region" evidence="1">
    <location>
        <begin position="63"/>
        <end position="90"/>
    </location>
</feature>
<keyword evidence="4" id="KW-1185">Reference proteome</keyword>
<evidence type="ECO:0000256" key="1">
    <source>
        <dbReference type="SAM" id="Coils"/>
    </source>
</evidence>
<organism evidence="3 4">
    <name type="scientific">Lecanosticta acicola</name>
    <dbReference type="NCBI Taxonomy" id="111012"/>
    <lineage>
        <taxon>Eukaryota</taxon>
        <taxon>Fungi</taxon>
        <taxon>Dikarya</taxon>
        <taxon>Ascomycota</taxon>
        <taxon>Pezizomycotina</taxon>
        <taxon>Dothideomycetes</taxon>
        <taxon>Dothideomycetidae</taxon>
        <taxon>Mycosphaerellales</taxon>
        <taxon>Mycosphaerellaceae</taxon>
        <taxon>Lecanosticta</taxon>
    </lineage>
</organism>
<dbReference type="AlphaFoldDB" id="A0AAI8YTH4"/>
<dbReference type="EMBL" id="CAVMBE010000007">
    <property type="protein sequence ID" value="CAK3853036.1"/>
    <property type="molecule type" value="Genomic_DNA"/>
</dbReference>
<feature type="compositionally biased region" description="Basic and acidic residues" evidence="2">
    <location>
        <begin position="155"/>
        <end position="168"/>
    </location>
</feature>
<sequence>MSKPDTAKKVPPHALCAADMKEQIDTNALTMRLLAFSSYCEGPKASEIQTIIAQLPAAAYHERSAAEGEIQRLKQENEGLKQRLAQEVLVNRQRSVSSALAHSAPQGRTNGALDHPRTSRFDMPPSSVKQEQEQIKQEQFKHGQTSSAASSLSNRDFRLTPPHPRELFPEGSAQRPAKRLRSELSPPPPPPSTRGRRPECVGCYMIKGVCDGRSVCSICKARKYGCEYRECWDGLRCNDKACTRLHPDQWDRNFEEPPRKVKAWAEHPGAISRWE</sequence>
<protein>
    <submittedName>
        <fullName evidence="3">Uncharacterized protein</fullName>
    </submittedName>
</protein>
<proteinExistence type="predicted"/>
<feature type="compositionally biased region" description="Basic and acidic residues" evidence="2">
    <location>
        <begin position="130"/>
        <end position="141"/>
    </location>
</feature>
<name>A0AAI8YTH4_9PEZI</name>